<feature type="compositionally biased region" description="Polar residues" evidence="1">
    <location>
        <begin position="478"/>
        <end position="489"/>
    </location>
</feature>
<keyword evidence="3" id="KW-1185">Reference proteome</keyword>
<reference evidence="2" key="1">
    <citation type="journal article" date="2022" name="Int. J. Mol. Sci.">
        <title>Draft Genome of Tanacetum Coccineum: Genomic Comparison of Closely Related Tanacetum-Family Plants.</title>
        <authorList>
            <person name="Yamashiro T."/>
            <person name="Shiraishi A."/>
            <person name="Nakayama K."/>
            <person name="Satake H."/>
        </authorList>
    </citation>
    <scope>NUCLEOTIDE SEQUENCE</scope>
</reference>
<evidence type="ECO:0000256" key="1">
    <source>
        <dbReference type="SAM" id="MobiDB-lite"/>
    </source>
</evidence>
<organism evidence="2 3">
    <name type="scientific">Tanacetum coccineum</name>
    <dbReference type="NCBI Taxonomy" id="301880"/>
    <lineage>
        <taxon>Eukaryota</taxon>
        <taxon>Viridiplantae</taxon>
        <taxon>Streptophyta</taxon>
        <taxon>Embryophyta</taxon>
        <taxon>Tracheophyta</taxon>
        <taxon>Spermatophyta</taxon>
        <taxon>Magnoliopsida</taxon>
        <taxon>eudicotyledons</taxon>
        <taxon>Gunneridae</taxon>
        <taxon>Pentapetalae</taxon>
        <taxon>asterids</taxon>
        <taxon>campanulids</taxon>
        <taxon>Asterales</taxon>
        <taxon>Asteraceae</taxon>
        <taxon>Asteroideae</taxon>
        <taxon>Anthemideae</taxon>
        <taxon>Anthemidinae</taxon>
        <taxon>Tanacetum</taxon>
    </lineage>
</organism>
<dbReference type="Proteomes" id="UP001151760">
    <property type="component" value="Unassembled WGS sequence"/>
</dbReference>
<accession>A0ABQ4X2P8</accession>
<proteinExistence type="predicted"/>
<name>A0ABQ4X2P8_9ASTR</name>
<protein>
    <submittedName>
        <fullName evidence="2">Uncharacterized protein</fullName>
    </submittedName>
</protein>
<evidence type="ECO:0000313" key="3">
    <source>
        <dbReference type="Proteomes" id="UP001151760"/>
    </source>
</evidence>
<sequence>MDKDPSIPRRNKVNWHYARDDPMFTTINVISRNEDTQFVRGYLPVALTTRTSSTLNHTKSIMLLPSGSNPPNTKEEKQKTTGWRIISERIEKRLSTQNNNKKIAVKKLISLDASGSWTYEGTVLSPDNDGRRTELKSEDVLMIYVHPKLTTHEETNTLKRKKLRRMILSIATIHTPLVFQHQMTKKVTMKLKESNVEGAKVRMKSSHMKRIQGNETESIRIQLLGTQTNQSICLNRYPPFLASFINILSNKDAGSSGTLQSQLKYDRNSRKSQLQQINNFLDSIDEGMEKIYQGTSPISQRQLYKALVDAYEAEKILLDTYGDTITIKRPRDGADDDQEPSAGIDRGSKRRRSGKEPASTSAPSETTNHECPDEHAEKRSNIFLTGFNNLQDLPSPDKHGIRDDGLLISSTEGDFPQLRIQDIEEYATSSQSQGKKVTNTNVEDVLHLMSPLRMFPRKRCHQRRVEDLQLGVEKLSKETQPSQSLTKYRSNLEDKRLNTITPIQEDTSTRTKQDE</sequence>
<gene>
    <name evidence="2" type="ORF">Tco_0654087</name>
</gene>
<reference evidence="2" key="2">
    <citation type="submission" date="2022-01" db="EMBL/GenBank/DDBJ databases">
        <authorList>
            <person name="Yamashiro T."/>
            <person name="Shiraishi A."/>
            <person name="Satake H."/>
            <person name="Nakayama K."/>
        </authorList>
    </citation>
    <scope>NUCLEOTIDE SEQUENCE</scope>
</reference>
<dbReference type="EMBL" id="BQNB010009140">
    <property type="protein sequence ID" value="GJS59303.1"/>
    <property type="molecule type" value="Genomic_DNA"/>
</dbReference>
<feature type="region of interest" description="Disordered" evidence="1">
    <location>
        <begin position="326"/>
        <end position="375"/>
    </location>
</feature>
<feature type="region of interest" description="Disordered" evidence="1">
    <location>
        <begin position="476"/>
        <end position="515"/>
    </location>
</feature>
<evidence type="ECO:0000313" key="2">
    <source>
        <dbReference type="EMBL" id="GJS59303.1"/>
    </source>
</evidence>
<comment type="caution">
    <text evidence="2">The sequence shown here is derived from an EMBL/GenBank/DDBJ whole genome shotgun (WGS) entry which is preliminary data.</text>
</comment>